<sequence length="76" mass="8971">MDFKDFLMKEYKLGKKSADDYASRFNGILERGIYKGESQITPSMEATIEKEFEKSSGHYILALRRHIEFQQKNFTK</sequence>
<gene>
    <name evidence="1" type="ORF">FG382_15865</name>
</gene>
<accession>A0A544T1V8</accession>
<dbReference type="EMBL" id="VDGH01000009">
    <property type="protein sequence ID" value="TQR11421.1"/>
    <property type="molecule type" value="Genomic_DNA"/>
</dbReference>
<dbReference type="RefSeq" id="WP_142539866.1">
    <property type="nucleotide sequence ID" value="NZ_BMIE01000007.1"/>
</dbReference>
<organism evidence="1 2">
    <name type="scientific">Psychrobacillus lasiicapitis</name>
    <dbReference type="NCBI Taxonomy" id="1636719"/>
    <lineage>
        <taxon>Bacteria</taxon>
        <taxon>Bacillati</taxon>
        <taxon>Bacillota</taxon>
        <taxon>Bacilli</taxon>
        <taxon>Bacillales</taxon>
        <taxon>Bacillaceae</taxon>
        <taxon>Psychrobacillus</taxon>
    </lineage>
</organism>
<comment type="caution">
    <text evidence="1">The sequence shown here is derived from an EMBL/GenBank/DDBJ whole genome shotgun (WGS) entry which is preliminary data.</text>
</comment>
<keyword evidence="2" id="KW-1185">Reference proteome</keyword>
<evidence type="ECO:0000313" key="1">
    <source>
        <dbReference type="EMBL" id="TQR11421.1"/>
    </source>
</evidence>
<evidence type="ECO:0000313" key="2">
    <source>
        <dbReference type="Proteomes" id="UP000317316"/>
    </source>
</evidence>
<dbReference type="Proteomes" id="UP000317316">
    <property type="component" value="Unassembled WGS sequence"/>
</dbReference>
<dbReference type="AlphaFoldDB" id="A0A544T1V8"/>
<dbReference type="OrthoDB" id="2891837at2"/>
<proteinExistence type="predicted"/>
<name>A0A544T1V8_9BACI</name>
<reference evidence="1 2" key="1">
    <citation type="submission" date="2019-05" db="EMBL/GenBank/DDBJ databases">
        <title>Psychrobacillus vulpis sp. nov., a new species isolated from feces of a red fox that inhabits in The Tablas de Daimiel Natural Park, Albacete, Spain.</title>
        <authorList>
            <person name="Rodriguez M."/>
            <person name="Reina J.C."/>
            <person name="Bejar V."/>
            <person name="Llamas I."/>
        </authorList>
    </citation>
    <scope>NUCLEOTIDE SEQUENCE [LARGE SCALE GENOMIC DNA]</scope>
    <source>
        <strain evidence="1 2">NEAU-3TGS17</strain>
    </source>
</reference>
<protein>
    <submittedName>
        <fullName evidence="1">Uncharacterized protein</fullName>
    </submittedName>
</protein>